<dbReference type="InterPro" id="IPR052207">
    <property type="entry name" value="Max-like/E-box_TFs"/>
</dbReference>
<evidence type="ECO:0000256" key="1">
    <source>
        <dbReference type="ARBA" id="ARBA00004123"/>
    </source>
</evidence>
<evidence type="ECO:0000313" key="10">
    <source>
        <dbReference type="Proteomes" id="UP000696485"/>
    </source>
</evidence>
<feature type="region of interest" description="Disordered" evidence="7">
    <location>
        <begin position="1"/>
        <end position="93"/>
    </location>
</feature>
<proteinExistence type="predicted"/>
<comment type="subcellular location">
    <subcellularLocation>
        <location evidence="1">Nucleus</location>
    </subcellularLocation>
</comment>
<keyword evidence="10" id="KW-1185">Reference proteome</keyword>
<dbReference type="Pfam" id="PF00010">
    <property type="entry name" value="HLH"/>
    <property type="match status" value="1"/>
</dbReference>
<dbReference type="GO" id="GO:0046983">
    <property type="term" value="F:protein dimerization activity"/>
    <property type="evidence" value="ECO:0007669"/>
    <property type="project" value="InterPro"/>
</dbReference>
<reference evidence="9" key="1">
    <citation type="journal article" date="2020" name="Fungal Divers.">
        <title>Resolving the Mortierellaceae phylogeny through synthesis of multi-gene phylogenetics and phylogenomics.</title>
        <authorList>
            <person name="Vandepol N."/>
            <person name="Liber J."/>
            <person name="Desiro A."/>
            <person name="Na H."/>
            <person name="Kennedy M."/>
            <person name="Barry K."/>
            <person name="Grigoriev I.V."/>
            <person name="Miller A.N."/>
            <person name="O'Donnell K."/>
            <person name="Stajich J.E."/>
            <person name="Bonito G."/>
        </authorList>
    </citation>
    <scope>NUCLEOTIDE SEQUENCE</scope>
    <source>
        <strain evidence="9">NVP1</strain>
    </source>
</reference>
<dbReference type="Proteomes" id="UP000696485">
    <property type="component" value="Unassembled WGS sequence"/>
</dbReference>
<keyword evidence="2" id="KW-0805">Transcription regulation</keyword>
<comment type="caution">
    <text evidence="9">The sequence shown here is derived from an EMBL/GenBank/DDBJ whole genome shotgun (WGS) entry which is preliminary data.</text>
</comment>
<dbReference type="PANTHER" id="PTHR15741:SF27">
    <property type="entry name" value="TRANSCRIPTION FACTOR AP-4"/>
    <property type="match status" value="1"/>
</dbReference>
<protein>
    <recommendedName>
        <fullName evidence="8">BHLH domain-containing protein</fullName>
    </recommendedName>
</protein>
<sequence length="230" mass="25828">MKQEPLSPRSAYPPGSYNHHDRSRSITPPSVPSQNGYHSSSTSPKGQLDLGYGYPQLPPPVPNYHGDEYDLMPKKSARKGSSSSSLSNESPLSPALIKHHSRDQYHHQYDERLEDALTKEEFHGQVPGTTSTSKTGKKQELLTDAEKKANHIASEQKRRQNIRIGFDSLVDIVPSLSDCHRSEALILQKSVDYIQRLLHQKNQLKSKVRDLQNNLGESMDDEDSGTEMDI</sequence>
<dbReference type="InterPro" id="IPR011598">
    <property type="entry name" value="bHLH_dom"/>
</dbReference>
<evidence type="ECO:0000256" key="4">
    <source>
        <dbReference type="ARBA" id="ARBA00023163"/>
    </source>
</evidence>
<gene>
    <name evidence="9" type="ORF">BG006_003527</name>
</gene>
<keyword evidence="6" id="KW-0175">Coiled coil</keyword>
<dbReference type="PROSITE" id="PS50888">
    <property type="entry name" value="BHLH"/>
    <property type="match status" value="1"/>
</dbReference>
<dbReference type="GO" id="GO:0000981">
    <property type="term" value="F:DNA-binding transcription factor activity, RNA polymerase II-specific"/>
    <property type="evidence" value="ECO:0007669"/>
    <property type="project" value="TreeGrafter"/>
</dbReference>
<dbReference type="AlphaFoldDB" id="A0A9P5SYE1"/>
<dbReference type="GO" id="GO:0005634">
    <property type="term" value="C:nucleus"/>
    <property type="evidence" value="ECO:0007669"/>
    <property type="project" value="UniProtKB-SubCell"/>
</dbReference>
<feature type="compositionally biased region" description="Polar residues" evidence="7">
    <location>
        <begin position="25"/>
        <end position="45"/>
    </location>
</feature>
<keyword evidence="5" id="KW-0539">Nucleus</keyword>
<dbReference type="PANTHER" id="PTHR15741">
    <property type="entry name" value="BASIC HELIX-LOOP-HELIX ZIP TRANSCRIPTION FACTOR"/>
    <property type="match status" value="1"/>
</dbReference>
<dbReference type="SUPFAM" id="SSF47459">
    <property type="entry name" value="HLH, helix-loop-helix DNA-binding domain"/>
    <property type="match status" value="1"/>
</dbReference>
<evidence type="ECO:0000256" key="2">
    <source>
        <dbReference type="ARBA" id="ARBA00023015"/>
    </source>
</evidence>
<keyword evidence="4" id="KW-0804">Transcription</keyword>
<dbReference type="InterPro" id="IPR036638">
    <property type="entry name" value="HLH_DNA-bd_sf"/>
</dbReference>
<feature type="domain" description="BHLH" evidence="8">
    <location>
        <begin position="146"/>
        <end position="197"/>
    </location>
</feature>
<dbReference type="SMART" id="SM00353">
    <property type="entry name" value="HLH"/>
    <property type="match status" value="1"/>
</dbReference>
<evidence type="ECO:0000256" key="5">
    <source>
        <dbReference type="ARBA" id="ARBA00023242"/>
    </source>
</evidence>
<dbReference type="Gene3D" id="4.10.280.10">
    <property type="entry name" value="Helix-loop-helix DNA-binding domain"/>
    <property type="match status" value="1"/>
</dbReference>
<evidence type="ECO:0000313" key="9">
    <source>
        <dbReference type="EMBL" id="KAF9338361.1"/>
    </source>
</evidence>
<evidence type="ECO:0000256" key="3">
    <source>
        <dbReference type="ARBA" id="ARBA00023125"/>
    </source>
</evidence>
<evidence type="ECO:0000259" key="8">
    <source>
        <dbReference type="PROSITE" id="PS50888"/>
    </source>
</evidence>
<organism evidence="9 10">
    <name type="scientific">Podila minutissima</name>
    <dbReference type="NCBI Taxonomy" id="64525"/>
    <lineage>
        <taxon>Eukaryota</taxon>
        <taxon>Fungi</taxon>
        <taxon>Fungi incertae sedis</taxon>
        <taxon>Mucoromycota</taxon>
        <taxon>Mortierellomycotina</taxon>
        <taxon>Mortierellomycetes</taxon>
        <taxon>Mortierellales</taxon>
        <taxon>Mortierellaceae</taxon>
        <taxon>Podila</taxon>
    </lineage>
</organism>
<evidence type="ECO:0000256" key="6">
    <source>
        <dbReference type="SAM" id="Coils"/>
    </source>
</evidence>
<evidence type="ECO:0000256" key="7">
    <source>
        <dbReference type="SAM" id="MobiDB-lite"/>
    </source>
</evidence>
<name>A0A9P5SYE1_9FUNG</name>
<dbReference type="EMBL" id="JAAAUY010000002">
    <property type="protein sequence ID" value="KAF9338361.1"/>
    <property type="molecule type" value="Genomic_DNA"/>
</dbReference>
<dbReference type="GO" id="GO:0000978">
    <property type="term" value="F:RNA polymerase II cis-regulatory region sequence-specific DNA binding"/>
    <property type="evidence" value="ECO:0007669"/>
    <property type="project" value="TreeGrafter"/>
</dbReference>
<feature type="coiled-coil region" evidence="6">
    <location>
        <begin position="194"/>
        <end position="221"/>
    </location>
</feature>
<keyword evidence="3" id="KW-0238">DNA-binding</keyword>
<feature type="compositionally biased region" description="Low complexity" evidence="7">
    <location>
        <begin position="79"/>
        <end position="93"/>
    </location>
</feature>
<accession>A0A9P5SYE1</accession>